<reference evidence="1" key="1">
    <citation type="journal article" date="2014" name="Front. Microbiol.">
        <title>High frequency of phylogenetically diverse reductive dehalogenase-homologous genes in deep subseafloor sedimentary metagenomes.</title>
        <authorList>
            <person name="Kawai M."/>
            <person name="Futagami T."/>
            <person name="Toyoda A."/>
            <person name="Takaki Y."/>
            <person name="Nishi S."/>
            <person name="Hori S."/>
            <person name="Arai W."/>
            <person name="Tsubouchi T."/>
            <person name="Morono Y."/>
            <person name="Uchiyama I."/>
            <person name="Ito T."/>
            <person name="Fujiyama A."/>
            <person name="Inagaki F."/>
            <person name="Takami H."/>
        </authorList>
    </citation>
    <scope>NUCLEOTIDE SEQUENCE</scope>
    <source>
        <strain evidence="1">Expedition CK06-06</strain>
    </source>
</reference>
<name>X1JQV5_9ZZZZ</name>
<dbReference type="AlphaFoldDB" id="X1JQV5"/>
<protein>
    <submittedName>
        <fullName evidence="1">Uncharacterized protein</fullName>
    </submittedName>
</protein>
<organism evidence="1">
    <name type="scientific">marine sediment metagenome</name>
    <dbReference type="NCBI Taxonomy" id="412755"/>
    <lineage>
        <taxon>unclassified sequences</taxon>
        <taxon>metagenomes</taxon>
        <taxon>ecological metagenomes</taxon>
    </lineage>
</organism>
<dbReference type="EMBL" id="BARU01025928">
    <property type="protein sequence ID" value="GAH72183.1"/>
    <property type="molecule type" value="Genomic_DNA"/>
</dbReference>
<accession>X1JQV5</accession>
<evidence type="ECO:0000313" key="1">
    <source>
        <dbReference type="EMBL" id="GAH72183.1"/>
    </source>
</evidence>
<gene>
    <name evidence="1" type="ORF">S03H2_41714</name>
</gene>
<sequence length="44" mass="4527">MTLNILGTLTSGNTAGNPATIMLTAKTLDNTGLLYLEFKGAVVS</sequence>
<comment type="caution">
    <text evidence="1">The sequence shown here is derived from an EMBL/GenBank/DDBJ whole genome shotgun (WGS) entry which is preliminary data.</text>
</comment>
<proteinExistence type="predicted"/>